<dbReference type="PROSITE" id="PS50853">
    <property type="entry name" value="FN3"/>
    <property type="match status" value="1"/>
</dbReference>
<evidence type="ECO:0000256" key="2">
    <source>
        <dbReference type="ARBA" id="ARBA00008159"/>
    </source>
</evidence>
<gene>
    <name evidence="12" type="primary">IL13RA1</name>
</gene>
<dbReference type="Ensembl" id="ENSGALT00010035239.1">
    <property type="protein sequence ID" value="ENSGALP00010020535.1"/>
    <property type="gene ID" value="ENSGALG00010014682.1"/>
</dbReference>
<dbReference type="AlphaFoldDB" id="A0A8V0YPG2"/>
<proteinExistence type="inferred from homology"/>
<reference evidence="12" key="2">
    <citation type="submission" date="2025-08" db="UniProtKB">
        <authorList>
            <consortium name="Ensembl"/>
        </authorList>
    </citation>
    <scope>IDENTIFICATION</scope>
    <source>
        <strain evidence="12">broiler</strain>
    </source>
</reference>
<keyword evidence="5 10" id="KW-1133">Transmembrane helix</keyword>
<comment type="similarity">
    <text evidence="2">Belongs to the type I cytokine receptor family. Type 5 subfamily.</text>
</comment>
<dbReference type="GO" id="GO:0004896">
    <property type="term" value="F:cytokine receptor activity"/>
    <property type="evidence" value="ECO:0000318"/>
    <property type="project" value="GO_Central"/>
</dbReference>
<evidence type="ECO:0000256" key="7">
    <source>
        <dbReference type="ARBA" id="ARBA00023170"/>
    </source>
</evidence>
<evidence type="ECO:0000256" key="4">
    <source>
        <dbReference type="ARBA" id="ARBA00022729"/>
    </source>
</evidence>
<dbReference type="InterPro" id="IPR048648">
    <property type="entry name" value="CRLF2-like_D2"/>
</dbReference>
<evidence type="ECO:0000256" key="6">
    <source>
        <dbReference type="ARBA" id="ARBA00023136"/>
    </source>
</evidence>
<name>A0A8V0YPG2_CHICK</name>
<dbReference type="GeneTree" id="ENSGT00940000160896"/>
<dbReference type="RefSeq" id="XP_420218.4">
    <property type="nucleotide sequence ID" value="XM_420218.7"/>
</dbReference>
<keyword evidence="4" id="KW-0732">Signal</keyword>
<organism evidence="12 13">
    <name type="scientific">Gallus gallus</name>
    <name type="common">Chicken</name>
    <dbReference type="NCBI Taxonomy" id="9031"/>
    <lineage>
        <taxon>Eukaryota</taxon>
        <taxon>Metazoa</taxon>
        <taxon>Chordata</taxon>
        <taxon>Craniata</taxon>
        <taxon>Vertebrata</taxon>
        <taxon>Euteleostomi</taxon>
        <taxon>Archelosauria</taxon>
        <taxon>Archosauria</taxon>
        <taxon>Dinosauria</taxon>
        <taxon>Saurischia</taxon>
        <taxon>Theropoda</taxon>
        <taxon>Coelurosauria</taxon>
        <taxon>Aves</taxon>
        <taxon>Neognathae</taxon>
        <taxon>Galloanserae</taxon>
        <taxon>Galliformes</taxon>
        <taxon>Phasianidae</taxon>
        <taxon>Phasianinae</taxon>
        <taxon>Gallus</taxon>
    </lineage>
</organism>
<dbReference type="SUPFAM" id="SSF49265">
    <property type="entry name" value="Fibronectin type III"/>
    <property type="match status" value="2"/>
</dbReference>
<evidence type="ECO:0000313" key="12">
    <source>
        <dbReference type="Ensembl" id="ENSGALP00010020535.1"/>
    </source>
</evidence>
<reference evidence="12" key="1">
    <citation type="submission" date="2020-11" db="EMBL/GenBank/DDBJ databases">
        <title>Gallus gallus (Chicken) genome, bGalGal1, GRCg7b, maternal haplotype autosomes + Z &amp; W.</title>
        <authorList>
            <person name="Warren W."/>
            <person name="Formenti G."/>
            <person name="Fedrigo O."/>
            <person name="Haase B."/>
            <person name="Mountcastle J."/>
            <person name="Balacco J."/>
            <person name="Tracey A."/>
            <person name="Schneider V."/>
            <person name="Okimoto R."/>
            <person name="Cheng H."/>
            <person name="Hawken R."/>
            <person name="Howe K."/>
            <person name="Jarvis E.D."/>
        </authorList>
    </citation>
    <scope>NUCLEOTIDE SEQUENCE [LARGE SCALE GENOMIC DNA]</scope>
    <source>
        <strain evidence="12">Broiler</strain>
    </source>
</reference>
<dbReference type="OrthoDB" id="9940625at2759"/>
<keyword evidence="3 10" id="KW-0812">Transmembrane</keyword>
<dbReference type="InterPro" id="IPR040566">
    <property type="entry name" value="Il13Ra_Ig"/>
</dbReference>
<feature type="transmembrane region" description="Helical" evidence="10">
    <location>
        <begin position="423"/>
        <end position="447"/>
    </location>
</feature>
<evidence type="ECO:0000256" key="8">
    <source>
        <dbReference type="ARBA" id="ARBA00023180"/>
    </source>
</evidence>
<dbReference type="InterPro" id="IPR036116">
    <property type="entry name" value="FN3_sf"/>
</dbReference>
<keyword evidence="7" id="KW-0675">Receptor</keyword>
<keyword evidence="8" id="KW-0325">Glycoprotein</keyword>
<evidence type="ECO:0000259" key="11">
    <source>
        <dbReference type="PROSITE" id="PS50853"/>
    </source>
</evidence>
<dbReference type="Pfam" id="PF09240">
    <property type="entry name" value="IL6Ra-bind"/>
    <property type="match status" value="1"/>
</dbReference>
<dbReference type="PANTHER" id="PTHR23037:SF46">
    <property type="entry name" value="INTERLEUKIN 5 RECEPTOR SUBUNIT ALPHA"/>
    <property type="match status" value="1"/>
</dbReference>
<keyword evidence="6 10" id="KW-0472">Membrane</keyword>
<dbReference type="InterPro" id="IPR015321">
    <property type="entry name" value="TypeI_recpt_CBD"/>
</dbReference>
<evidence type="ECO:0000313" key="13">
    <source>
        <dbReference type="Proteomes" id="UP000000539"/>
    </source>
</evidence>
<evidence type="ECO:0000256" key="3">
    <source>
        <dbReference type="ARBA" id="ARBA00022692"/>
    </source>
</evidence>
<dbReference type="Proteomes" id="UP000000539">
    <property type="component" value="Chromosome 4"/>
</dbReference>
<dbReference type="Pfam" id="PF18001">
    <property type="entry name" value="Il13Ra_Ig"/>
    <property type="match status" value="1"/>
</dbReference>
<dbReference type="PROSITE" id="PS01356">
    <property type="entry name" value="HEMATOPO_REC_S_F2"/>
    <property type="match status" value="1"/>
</dbReference>
<dbReference type="InterPro" id="IPR003961">
    <property type="entry name" value="FN3_dom"/>
</dbReference>
<sequence length="516" mass="57057">MPGEDPWEAQQSCGANTLLRSAAAGGSGTSGQQARREAAQVGPGWPPPPTEAAPPRLGLPGRAAERLFPSGPAPATGSGSVRPRSDGRSGGDMESGGSFGAPLRCRLLFLAACWAVAATAAGEKVLPPPSNLSYSFIQICTLNWTWNPPENISSSCDLEYSSDILIDEVSQHKNEWRKSLFRVTDTVLNKEMRFKVRSECKNSNATNHSQWVETSVPPKGVPGTAAVGLSCVWHNLEYMFCMWHPGENASSDTNYTLFYWFDGLERHRECENYSVSQGSFECAFNFTFPQAANRYPPISILIRGDSENVMPVCATENPTTLVKPATPTIVKLLYVNNGIHLQWSESGTIPANCLSYEVRYHNGDSTTAQIIQVKYNSTSIPSVDRNSKYTFQVRAQPKVECYSSKFYSEWSEEKSIGENPNSAFNFLLIVTIPLIVTVSTIILLVYLKRLKILILPPIPDPREILKRMFGEQNEDPQSCAKEDCMNGYDGLIKEEEIHSLILIETPESSNSEKEHR</sequence>
<dbReference type="OMA" id="RPVCASK"/>
<feature type="region of interest" description="Disordered" evidence="9">
    <location>
        <begin position="1"/>
        <end position="96"/>
    </location>
</feature>
<dbReference type="Gene3D" id="2.60.40.10">
    <property type="entry name" value="Immunoglobulins"/>
    <property type="match status" value="3"/>
</dbReference>
<dbReference type="InterPro" id="IPR003532">
    <property type="entry name" value="Short_hematopoietin_rcpt_2_CS"/>
</dbReference>
<dbReference type="GO" id="GO:0019221">
    <property type="term" value="P:cytokine-mediated signaling pathway"/>
    <property type="evidence" value="ECO:0000318"/>
    <property type="project" value="GO_Central"/>
</dbReference>
<accession>A0A8V0YPG2</accession>
<dbReference type="GO" id="GO:0009897">
    <property type="term" value="C:external side of plasma membrane"/>
    <property type="evidence" value="ECO:0000318"/>
    <property type="project" value="GO_Central"/>
</dbReference>
<evidence type="ECO:0000256" key="1">
    <source>
        <dbReference type="ARBA" id="ARBA00004479"/>
    </source>
</evidence>
<dbReference type="CTD" id="3597"/>
<dbReference type="PANTHER" id="PTHR23037">
    <property type="entry name" value="CYTOKINE RECEPTOR"/>
    <property type="match status" value="1"/>
</dbReference>
<dbReference type="KEGG" id="gga:422230"/>
<reference evidence="12" key="3">
    <citation type="submission" date="2025-09" db="UniProtKB">
        <authorList>
            <consortium name="Ensembl"/>
        </authorList>
    </citation>
    <scope>IDENTIFICATION</scope>
    <source>
        <strain evidence="12">broiler</strain>
    </source>
</reference>
<evidence type="ECO:0000256" key="5">
    <source>
        <dbReference type="ARBA" id="ARBA00022989"/>
    </source>
</evidence>
<dbReference type="GlyGen" id="A0A8V0YPG2">
    <property type="glycosylation" value="1 site"/>
</dbReference>
<dbReference type="CDD" id="cd00063">
    <property type="entry name" value="FN3"/>
    <property type="match status" value="1"/>
</dbReference>
<dbReference type="InterPro" id="IPR013783">
    <property type="entry name" value="Ig-like_fold"/>
</dbReference>
<protein>
    <submittedName>
        <fullName evidence="12">Interleukin 13 receptor subunit alpha 1</fullName>
    </submittedName>
</protein>
<dbReference type="Pfam" id="PF21605">
    <property type="entry name" value="CRLF2-like_D2"/>
    <property type="match status" value="1"/>
</dbReference>
<dbReference type="SMR" id="A0A8V0YPG2"/>
<dbReference type="FunCoup" id="A0A8V0YPG2">
    <property type="interactions" value="282"/>
</dbReference>
<dbReference type="GeneID" id="422230"/>
<feature type="domain" description="Fibronectin type-III" evidence="11">
    <location>
        <begin position="323"/>
        <end position="421"/>
    </location>
</feature>
<keyword evidence="13" id="KW-1185">Reference proteome</keyword>
<evidence type="ECO:0000256" key="9">
    <source>
        <dbReference type="SAM" id="MobiDB-lite"/>
    </source>
</evidence>
<evidence type="ECO:0000256" key="10">
    <source>
        <dbReference type="SAM" id="Phobius"/>
    </source>
</evidence>
<comment type="subcellular location">
    <subcellularLocation>
        <location evidence="1">Membrane</location>
        <topology evidence="1">Single-pass type I membrane protein</topology>
    </subcellularLocation>
</comment>